<keyword evidence="3 10" id="KW-0328">Glycosyltransferase</keyword>
<comment type="subcellular location">
    <subcellularLocation>
        <location evidence="1 10">Golgi apparatus membrane</location>
        <topology evidence="1 10">Single-pass type II membrane protein</topology>
    </subcellularLocation>
</comment>
<evidence type="ECO:0000256" key="10">
    <source>
        <dbReference type="RuleBase" id="RU363063"/>
    </source>
</evidence>
<accession>A0A816LWL2</accession>
<dbReference type="PANTHER" id="PTHR11214:SF349">
    <property type="entry name" value="BETA-1,3-GALACTOSYLTRANSFERASE BRN"/>
    <property type="match status" value="1"/>
</dbReference>
<evidence type="ECO:0000256" key="1">
    <source>
        <dbReference type="ARBA" id="ARBA00004323"/>
    </source>
</evidence>
<dbReference type="InterPro" id="IPR002659">
    <property type="entry name" value="Glyco_trans_31"/>
</dbReference>
<dbReference type="Proteomes" id="UP000663887">
    <property type="component" value="Unassembled WGS sequence"/>
</dbReference>
<keyword evidence="8 10" id="KW-0333">Golgi apparatus</keyword>
<evidence type="ECO:0000256" key="8">
    <source>
        <dbReference type="ARBA" id="ARBA00023034"/>
    </source>
</evidence>
<dbReference type="EMBL" id="CAJNRG010000065">
    <property type="protein sequence ID" value="CAF1960535.1"/>
    <property type="molecule type" value="Genomic_DNA"/>
</dbReference>
<evidence type="ECO:0000256" key="9">
    <source>
        <dbReference type="ARBA" id="ARBA00023136"/>
    </source>
</evidence>
<dbReference type="Pfam" id="PF01762">
    <property type="entry name" value="Galactosyl_T"/>
    <property type="match status" value="1"/>
</dbReference>
<feature type="transmembrane region" description="Helical" evidence="10">
    <location>
        <begin position="6"/>
        <end position="22"/>
    </location>
</feature>
<dbReference type="GO" id="GO:0008194">
    <property type="term" value="F:UDP-glycosyltransferase activity"/>
    <property type="evidence" value="ECO:0007669"/>
    <property type="project" value="TreeGrafter"/>
</dbReference>
<keyword evidence="7 10" id="KW-1133">Transmembrane helix</keyword>
<keyword evidence="4" id="KW-0808">Transferase</keyword>
<evidence type="ECO:0000256" key="7">
    <source>
        <dbReference type="ARBA" id="ARBA00022989"/>
    </source>
</evidence>
<evidence type="ECO:0000256" key="2">
    <source>
        <dbReference type="ARBA" id="ARBA00008661"/>
    </source>
</evidence>
<dbReference type="PANTHER" id="PTHR11214">
    <property type="entry name" value="BETA-1,3-N-ACETYLGLUCOSAMINYLTRANSFERASE"/>
    <property type="match status" value="1"/>
</dbReference>
<evidence type="ECO:0000256" key="6">
    <source>
        <dbReference type="ARBA" id="ARBA00022968"/>
    </source>
</evidence>
<dbReference type="AlphaFoldDB" id="A0A816LWL2"/>
<evidence type="ECO:0000313" key="11">
    <source>
        <dbReference type="EMBL" id="CAF1960535.1"/>
    </source>
</evidence>
<evidence type="ECO:0000256" key="3">
    <source>
        <dbReference type="ARBA" id="ARBA00022676"/>
    </source>
</evidence>
<keyword evidence="9 10" id="KW-0472">Membrane</keyword>
<keyword evidence="6 10" id="KW-0735">Signal-anchor</keyword>
<dbReference type="GO" id="GO:0000139">
    <property type="term" value="C:Golgi membrane"/>
    <property type="evidence" value="ECO:0007669"/>
    <property type="project" value="UniProtKB-SubCell"/>
</dbReference>
<evidence type="ECO:0000256" key="4">
    <source>
        <dbReference type="ARBA" id="ARBA00022679"/>
    </source>
</evidence>
<comment type="similarity">
    <text evidence="2 10">Belongs to the glycosyltransferase 31 family.</text>
</comment>
<reference evidence="11" key="1">
    <citation type="submission" date="2021-02" db="EMBL/GenBank/DDBJ databases">
        <authorList>
            <person name="Nowell W R."/>
        </authorList>
    </citation>
    <scope>NUCLEOTIDE SEQUENCE</scope>
</reference>
<evidence type="ECO:0000256" key="5">
    <source>
        <dbReference type="ARBA" id="ARBA00022692"/>
    </source>
</evidence>
<comment type="caution">
    <text evidence="11">The sequence shown here is derived from an EMBL/GenBank/DDBJ whole genome shotgun (WGS) entry which is preliminary data.</text>
</comment>
<sequence length="311" mass="37387">MIITSLSLIIISTLGILGYVLYKQTQRNQERRRVQKEFQSKHGLANKIVDMISKDGIITKWLKANKGTNPHNTSVIDESNKYEDIIQIDKIDYYYYSSYKMIMMLRWINDYCTSKSRRTSHIDLVNYVLFVDDDYYIDLDLLLLYIYNIDHDTEMTTYERRTFITGELIEKSRPRRNLNDHYYVSLIDYPYDIYPDYISSQCFLMTRYNARLFYIGSKYTRLFHFDNIYMGLLAYSMSIKLIKNNELFSTTLSSINIFNYQNQFLSRWKTIFNNKINFNSTKKPICIRGYRNEKLVQLWNELHQTNLTFSF</sequence>
<name>A0A816LWL2_9BILA</name>
<dbReference type="EC" id="2.4.1.-" evidence="10"/>
<organism evidence="11 12">
    <name type="scientific">Rotaria magnacalcarata</name>
    <dbReference type="NCBI Taxonomy" id="392030"/>
    <lineage>
        <taxon>Eukaryota</taxon>
        <taxon>Metazoa</taxon>
        <taxon>Spiralia</taxon>
        <taxon>Gnathifera</taxon>
        <taxon>Rotifera</taxon>
        <taxon>Eurotatoria</taxon>
        <taxon>Bdelloidea</taxon>
        <taxon>Philodinida</taxon>
        <taxon>Philodinidae</taxon>
        <taxon>Rotaria</taxon>
    </lineage>
</organism>
<dbReference type="GO" id="GO:0006493">
    <property type="term" value="P:protein O-linked glycosylation"/>
    <property type="evidence" value="ECO:0007669"/>
    <property type="project" value="TreeGrafter"/>
</dbReference>
<gene>
    <name evidence="11" type="ORF">XDN619_LOCUS1339</name>
</gene>
<protein>
    <recommendedName>
        <fullName evidence="10">Hexosyltransferase</fullName>
        <ecNumber evidence="10">2.4.1.-</ecNumber>
    </recommendedName>
</protein>
<dbReference type="GO" id="GO:0016758">
    <property type="term" value="F:hexosyltransferase activity"/>
    <property type="evidence" value="ECO:0007669"/>
    <property type="project" value="InterPro"/>
</dbReference>
<evidence type="ECO:0000313" key="12">
    <source>
        <dbReference type="Proteomes" id="UP000663887"/>
    </source>
</evidence>
<proteinExistence type="inferred from homology"/>
<keyword evidence="5 10" id="KW-0812">Transmembrane</keyword>